<dbReference type="GO" id="GO:0006310">
    <property type="term" value="P:DNA recombination"/>
    <property type="evidence" value="ECO:0007669"/>
    <property type="project" value="UniProtKB-KW"/>
</dbReference>
<dbReference type="PROSITE" id="PS51898">
    <property type="entry name" value="TYR_RECOMBINASE"/>
    <property type="match status" value="1"/>
</dbReference>
<sequence length="187" mass="21429">MEYVEPIKDISKINEIKEILKKQSPRDYALFTLGINTGLRISEILSIKLSDISDSSGSINEFFSYTENEKAYCHFYLNKQVHEALHLYLSSRDLKPGDYLFKSAKGDFPLSRQQAYRIIHQAAREAGITNKIGTHTLRKTFGYHAYQKGVAISLLQKILNHTSKKKTYEYLGIDPEQQAPLKIDVNL</sequence>
<dbReference type="Gene3D" id="1.10.443.10">
    <property type="entry name" value="Intergrase catalytic core"/>
    <property type="match status" value="1"/>
</dbReference>
<dbReference type="RefSeq" id="WP_122901104.1">
    <property type="nucleotide sequence ID" value="NZ_RHIB01000003.1"/>
</dbReference>
<dbReference type="PANTHER" id="PTHR30349:SF82">
    <property type="entry name" value="INTEGRASE_RECOMBINASE YOEC-RELATED"/>
    <property type="match status" value="1"/>
</dbReference>
<dbReference type="InterPro" id="IPR011010">
    <property type="entry name" value="DNA_brk_join_enz"/>
</dbReference>
<proteinExistence type="predicted"/>
<dbReference type="SUPFAM" id="SSF56349">
    <property type="entry name" value="DNA breaking-rejoining enzymes"/>
    <property type="match status" value="1"/>
</dbReference>
<dbReference type="OrthoDB" id="9788852at2"/>
<dbReference type="InterPro" id="IPR050090">
    <property type="entry name" value="Tyrosine_recombinase_XerCD"/>
</dbReference>
<dbReference type="InterPro" id="IPR002104">
    <property type="entry name" value="Integrase_catalytic"/>
</dbReference>
<dbReference type="PANTHER" id="PTHR30349">
    <property type="entry name" value="PHAGE INTEGRASE-RELATED"/>
    <property type="match status" value="1"/>
</dbReference>
<feature type="domain" description="Tyr recombinase" evidence="2">
    <location>
        <begin position="1"/>
        <end position="183"/>
    </location>
</feature>
<comment type="caution">
    <text evidence="3">The sequence shown here is derived from an EMBL/GenBank/DDBJ whole genome shotgun (WGS) entry which is preliminary data.</text>
</comment>
<dbReference type="EMBL" id="RHIB01000003">
    <property type="protein sequence ID" value="RNA67050.1"/>
    <property type="molecule type" value="Genomic_DNA"/>
</dbReference>
<dbReference type="GO" id="GO:0015074">
    <property type="term" value="P:DNA integration"/>
    <property type="evidence" value="ECO:0007669"/>
    <property type="project" value="InterPro"/>
</dbReference>
<organism evidence="3 4">
    <name type="scientific">Alteribacter keqinensis</name>
    <dbReference type="NCBI Taxonomy" id="2483800"/>
    <lineage>
        <taxon>Bacteria</taxon>
        <taxon>Bacillati</taxon>
        <taxon>Bacillota</taxon>
        <taxon>Bacilli</taxon>
        <taxon>Bacillales</taxon>
        <taxon>Bacillaceae</taxon>
        <taxon>Alteribacter</taxon>
    </lineage>
</organism>
<gene>
    <name evidence="3" type="ORF">EBO34_17830</name>
</gene>
<name>A0A3M7TRX6_9BACI</name>
<dbReference type="Proteomes" id="UP000278746">
    <property type="component" value="Unassembled WGS sequence"/>
</dbReference>
<evidence type="ECO:0000259" key="2">
    <source>
        <dbReference type="PROSITE" id="PS51898"/>
    </source>
</evidence>
<reference evidence="3 4" key="1">
    <citation type="submission" date="2018-10" db="EMBL/GenBank/DDBJ databases">
        <title>Bacillus Keqinensis sp. nov., a moderately halophilic bacterium isolated from a saline-alkaline lake.</title>
        <authorList>
            <person name="Wang H."/>
        </authorList>
    </citation>
    <scope>NUCLEOTIDE SEQUENCE [LARGE SCALE GENOMIC DNA]</scope>
    <source>
        <strain evidence="3 4">KQ-3</strain>
    </source>
</reference>
<keyword evidence="4" id="KW-1185">Reference proteome</keyword>
<evidence type="ECO:0000256" key="1">
    <source>
        <dbReference type="ARBA" id="ARBA00023172"/>
    </source>
</evidence>
<dbReference type="Pfam" id="PF00589">
    <property type="entry name" value="Phage_integrase"/>
    <property type="match status" value="1"/>
</dbReference>
<dbReference type="GO" id="GO:0003677">
    <property type="term" value="F:DNA binding"/>
    <property type="evidence" value="ECO:0007669"/>
    <property type="project" value="InterPro"/>
</dbReference>
<accession>A0A3M7TRX6</accession>
<keyword evidence="1" id="KW-0233">DNA recombination</keyword>
<evidence type="ECO:0000313" key="3">
    <source>
        <dbReference type="EMBL" id="RNA67050.1"/>
    </source>
</evidence>
<dbReference type="InterPro" id="IPR013762">
    <property type="entry name" value="Integrase-like_cat_sf"/>
</dbReference>
<dbReference type="AlphaFoldDB" id="A0A3M7TRX6"/>
<evidence type="ECO:0000313" key="4">
    <source>
        <dbReference type="Proteomes" id="UP000278746"/>
    </source>
</evidence>
<protein>
    <submittedName>
        <fullName evidence="3">Site-specific integrase</fullName>
    </submittedName>
</protein>